<sequence length="221" mass="24713">MTETDRMTKGEREDMQRLVRQREKVQKSAAKTRSTELLSDFENQMAAEYGFDDDGVWAAAKKAAAIEVQKAQLRVEDRCRELGIPKQFAPSLSLLWSHRGYDNALEKRRNELRRVAQAQIGSLEQQAITKIEQASVEAQTAIAIAGLTSDAAKAFITSLPTIDSLMPALSYNELAGETNPPIVEQLLTPNALRQRRYRERQQALRDANVTPAIADLKEDAS</sequence>
<protein>
    <submittedName>
        <fullName evidence="2">Uncharacterized protein</fullName>
    </submittedName>
</protein>
<name>A0A849VJ78_9HYPH</name>
<dbReference type="RefSeq" id="WP_174207576.1">
    <property type="nucleotide sequence ID" value="NZ_JABUMX010000001.1"/>
</dbReference>
<comment type="caution">
    <text evidence="2">The sequence shown here is derived from an EMBL/GenBank/DDBJ whole genome shotgun (WGS) entry which is preliminary data.</text>
</comment>
<evidence type="ECO:0000256" key="1">
    <source>
        <dbReference type="SAM" id="MobiDB-lite"/>
    </source>
</evidence>
<dbReference type="Proteomes" id="UP000550508">
    <property type="component" value="Unassembled WGS sequence"/>
</dbReference>
<evidence type="ECO:0000313" key="2">
    <source>
        <dbReference type="EMBL" id="NTS29812.1"/>
    </source>
</evidence>
<feature type="region of interest" description="Disordered" evidence="1">
    <location>
        <begin position="1"/>
        <end position="31"/>
    </location>
</feature>
<dbReference type="AlphaFoldDB" id="A0A849VJ78"/>
<accession>A0A849VJ78</accession>
<gene>
    <name evidence="2" type="ORF">HQ945_00965</name>
</gene>
<dbReference type="EMBL" id="JABUMX010000001">
    <property type="protein sequence ID" value="NTS29812.1"/>
    <property type="molecule type" value="Genomic_DNA"/>
</dbReference>
<organism evidence="2 3">
    <name type="scientific">Phyllobacterium pellucidum</name>
    <dbReference type="NCBI Taxonomy" id="2740464"/>
    <lineage>
        <taxon>Bacteria</taxon>
        <taxon>Pseudomonadati</taxon>
        <taxon>Pseudomonadota</taxon>
        <taxon>Alphaproteobacteria</taxon>
        <taxon>Hyphomicrobiales</taxon>
        <taxon>Phyllobacteriaceae</taxon>
        <taxon>Phyllobacterium</taxon>
    </lineage>
</organism>
<keyword evidence="3" id="KW-1185">Reference proteome</keyword>
<feature type="compositionally biased region" description="Basic and acidic residues" evidence="1">
    <location>
        <begin position="1"/>
        <end position="26"/>
    </location>
</feature>
<reference evidence="2 3" key="1">
    <citation type="submission" date="2020-05" db="EMBL/GenBank/DDBJ databases">
        <authorList>
            <person name="Kim M.K."/>
        </authorList>
    </citation>
    <scope>NUCLEOTIDE SEQUENCE [LARGE SCALE GENOMIC DNA]</scope>
    <source>
        <strain evidence="2 3">BT25</strain>
    </source>
</reference>
<evidence type="ECO:0000313" key="3">
    <source>
        <dbReference type="Proteomes" id="UP000550508"/>
    </source>
</evidence>
<proteinExistence type="predicted"/>